<dbReference type="PROSITE" id="PS50240">
    <property type="entry name" value="TRYPSIN_DOM"/>
    <property type="match status" value="1"/>
</dbReference>
<dbReference type="InterPro" id="IPR001254">
    <property type="entry name" value="Trypsin_dom"/>
</dbReference>
<dbReference type="GeneTree" id="ENSGT00390000009571"/>
<dbReference type="InterPro" id="IPR043504">
    <property type="entry name" value="Peptidase_S1_PA_chymotrypsin"/>
</dbReference>
<feature type="signal peptide" evidence="2">
    <location>
        <begin position="1"/>
        <end position="18"/>
    </location>
</feature>
<evidence type="ECO:0000313" key="4">
    <source>
        <dbReference type="Ensembl" id="ENSPLAP00000016360.1"/>
    </source>
</evidence>
<feature type="domain" description="Peptidase S1" evidence="3">
    <location>
        <begin position="27"/>
        <end position="265"/>
    </location>
</feature>
<proteinExistence type="predicted"/>
<organism evidence="4 5">
    <name type="scientific">Poecilia latipinna</name>
    <name type="common">sailfin molly</name>
    <dbReference type="NCBI Taxonomy" id="48699"/>
    <lineage>
        <taxon>Eukaryota</taxon>
        <taxon>Metazoa</taxon>
        <taxon>Chordata</taxon>
        <taxon>Craniata</taxon>
        <taxon>Vertebrata</taxon>
        <taxon>Euteleostomi</taxon>
        <taxon>Actinopterygii</taxon>
        <taxon>Neopterygii</taxon>
        <taxon>Teleostei</taxon>
        <taxon>Neoteleostei</taxon>
        <taxon>Acanthomorphata</taxon>
        <taxon>Ovalentaria</taxon>
        <taxon>Atherinomorphae</taxon>
        <taxon>Cyprinodontiformes</taxon>
        <taxon>Poeciliidae</taxon>
        <taxon>Poeciliinae</taxon>
        <taxon>Poecilia</taxon>
    </lineage>
</organism>
<name>A0A3B3USH5_9TELE</name>
<feature type="chain" id="PRO_5017325355" evidence="2">
    <location>
        <begin position="19"/>
        <end position="274"/>
    </location>
</feature>
<dbReference type="GO" id="GO:0006508">
    <property type="term" value="P:proteolysis"/>
    <property type="evidence" value="ECO:0007669"/>
    <property type="project" value="InterPro"/>
</dbReference>
<dbReference type="SMART" id="SM00020">
    <property type="entry name" value="Tryp_SPc"/>
    <property type="match status" value="1"/>
</dbReference>
<dbReference type="InterPro" id="IPR009003">
    <property type="entry name" value="Peptidase_S1_PA"/>
</dbReference>
<accession>A0A3B3USH5</accession>
<keyword evidence="5" id="KW-1185">Reference proteome</keyword>
<dbReference type="AlphaFoldDB" id="A0A3B3USH5"/>
<evidence type="ECO:0000256" key="2">
    <source>
        <dbReference type="SAM" id="SignalP"/>
    </source>
</evidence>
<dbReference type="Pfam" id="PF00089">
    <property type="entry name" value="Trypsin"/>
    <property type="match status" value="1"/>
</dbReference>
<dbReference type="PRINTS" id="PR00722">
    <property type="entry name" value="CHYMOTRYPSIN"/>
</dbReference>
<dbReference type="Gene3D" id="2.40.10.10">
    <property type="entry name" value="Trypsin-like serine proteases"/>
    <property type="match status" value="1"/>
</dbReference>
<dbReference type="GO" id="GO:0004252">
    <property type="term" value="F:serine-type endopeptidase activity"/>
    <property type="evidence" value="ECO:0007669"/>
    <property type="project" value="InterPro"/>
</dbReference>
<dbReference type="STRING" id="48699.ENSPLAP00000016360"/>
<reference evidence="4" key="1">
    <citation type="submission" date="2025-08" db="UniProtKB">
        <authorList>
            <consortium name="Ensembl"/>
        </authorList>
    </citation>
    <scope>IDENTIFICATION</scope>
</reference>
<protein>
    <submittedName>
        <fullName evidence="4">Cationic trypsin-like</fullName>
    </submittedName>
</protein>
<dbReference type="PANTHER" id="PTHR24271">
    <property type="entry name" value="KALLIKREIN-RELATED"/>
    <property type="match status" value="1"/>
</dbReference>
<keyword evidence="2" id="KW-0732">Signal</keyword>
<dbReference type="Ensembl" id="ENSPLAT00000025275.1">
    <property type="protein sequence ID" value="ENSPLAP00000016360.1"/>
    <property type="gene ID" value="ENSPLAG00000020475.1"/>
</dbReference>
<evidence type="ECO:0000313" key="5">
    <source>
        <dbReference type="Proteomes" id="UP000261500"/>
    </source>
</evidence>
<dbReference type="Proteomes" id="UP000261500">
    <property type="component" value="Unplaced"/>
</dbReference>
<reference evidence="4" key="2">
    <citation type="submission" date="2025-09" db="UniProtKB">
        <authorList>
            <consortium name="Ensembl"/>
        </authorList>
    </citation>
    <scope>IDENTIFICATION</scope>
</reference>
<evidence type="ECO:0000259" key="3">
    <source>
        <dbReference type="PROSITE" id="PS50240"/>
    </source>
</evidence>
<evidence type="ECO:0000256" key="1">
    <source>
        <dbReference type="ARBA" id="ARBA00023157"/>
    </source>
</evidence>
<dbReference type="InterPro" id="IPR001314">
    <property type="entry name" value="Peptidase_S1A"/>
</dbReference>
<dbReference type="SUPFAM" id="SSF50494">
    <property type="entry name" value="Trypsin-like serine proteases"/>
    <property type="match status" value="1"/>
</dbReference>
<sequence>MAAFRVLLVLLWLGVVTSSKVAPQPRLIGGRPCRQDERLYHVCLVIKEGEDTTICGGSLLRNGWILTSYHCWASGRTIDAHLGCVLGYDVSIRIPLGIFKKPKIYEDGPLFRRRQHDLMLLKLPDRTTIPHGVTAIELPDCSDQTLMDHPMQIAGHGSTYGSVFTNRQPNVTPLLQCGNINKVDCTPLRQKMVPENAYSYQYWFCGQTPGVDLCLGDSGRGVEYKGRIYGVDVFVGDSVYPCRKPAAFMDLCHQDHLSWIEKTIGSPPNPGYDV</sequence>
<dbReference type="PANTHER" id="PTHR24271:SF50">
    <property type="match status" value="1"/>
</dbReference>
<keyword evidence="1" id="KW-1015">Disulfide bond</keyword>